<name>A0A8J4D5J8_9CHLO</name>
<feature type="compositionally biased region" description="Acidic residues" evidence="9">
    <location>
        <begin position="48"/>
        <end position="60"/>
    </location>
</feature>
<protein>
    <recommendedName>
        <fullName evidence="16">SNF2 family DNA-dependent ATPase</fullName>
    </recommendedName>
</protein>
<evidence type="ECO:0000256" key="4">
    <source>
        <dbReference type="ARBA" id="ARBA00022801"/>
    </source>
</evidence>
<comment type="subcellular location">
    <subcellularLocation>
        <location evidence="1">Nucleus</location>
    </subcellularLocation>
</comment>
<evidence type="ECO:0008006" key="16">
    <source>
        <dbReference type="Google" id="ProtNLM"/>
    </source>
</evidence>
<feature type="region of interest" description="Disordered" evidence="9">
    <location>
        <begin position="789"/>
        <end position="838"/>
    </location>
</feature>
<gene>
    <name evidence="12" type="ORF">Vretifemale_10904</name>
    <name evidence="13" type="ORF">Vretimale_1453</name>
</gene>
<dbReference type="Proteomes" id="UP000747110">
    <property type="component" value="Unassembled WGS sequence"/>
</dbReference>
<feature type="domain" description="Helicase C-terminal" evidence="11">
    <location>
        <begin position="589"/>
        <end position="758"/>
    </location>
</feature>
<dbReference type="InterPro" id="IPR027417">
    <property type="entry name" value="P-loop_NTPase"/>
</dbReference>
<evidence type="ECO:0000256" key="7">
    <source>
        <dbReference type="ARBA" id="ARBA00023054"/>
    </source>
</evidence>
<dbReference type="SMART" id="SM00487">
    <property type="entry name" value="DEXDc"/>
    <property type="match status" value="1"/>
</dbReference>
<comment type="similarity">
    <text evidence="2">Belongs to the SNF2/RAD54 helicase family.</text>
</comment>
<dbReference type="PANTHER" id="PTHR10799">
    <property type="entry name" value="SNF2/RAD54 HELICASE FAMILY"/>
    <property type="match status" value="1"/>
</dbReference>
<keyword evidence="4" id="KW-0378">Hydrolase</keyword>
<dbReference type="Pfam" id="PF00271">
    <property type="entry name" value="Helicase_C"/>
    <property type="match status" value="1"/>
</dbReference>
<keyword evidence="15" id="KW-1185">Reference proteome</keyword>
<dbReference type="OrthoDB" id="5857104at2759"/>
<evidence type="ECO:0000259" key="10">
    <source>
        <dbReference type="PROSITE" id="PS51192"/>
    </source>
</evidence>
<keyword evidence="8" id="KW-0539">Nucleus</keyword>
<feature type="compositionally biased region" description="Low complexity" evidence="9">
    <location>
        <begin position="409"/>
        <end position="419"/>
    </location>
</feature>
<dbReference type="PROSITE" id="PS51194">
    <property type="entry name" value="HELICASE_CTER"/>
    <property type="match status" value="1"/>
</dbReference>
<feature type="compositionally biased region" description="Basic and acidic residues" evidence="9">
    <location>
        <begin position="9"/>
        <end position="25"/>
    </location>
</feature>
<evidence type="ECO:0000256" key="3">
    <source>
        <dbReference type="ARBA" id="ARBA00022741"/>
    </source>
</evidence>
<dbReference type="EMBL" id="BNCP01000022">
    <property type="protein sequence ID" value="GIL81976.1"/>
    <property type="molecule type" value="Genomic_DNA"/>
</dbReference>
<evidence type="ECO:0000256" key="5">
    <source>
        <dbReference type="ARBA" id="ARBA00022806"/>
    </source>
</evidence>
<evidence type="ECO:0000256" key="9">
    <source>
        <dbReference type="SAM" id="MobiDB-lite"/>
    </source>
</evidence>
<evidence type="ECO:0000313" key="13">
    <source>
        <dbReference type="EMBL" id="GIL95530.1"/>
    </source>
</evidence>
<evidence type="ECO:0000256" key="1">
    <source>
        <dbReference type="ARBA" id="ARBA00004123"/>
    </source>
</evidence>
<proteinExistence type="inferred from homology"/>
<feature type="region of interest" description="Disordered" evidence="9">
    <location>
        <begin position="107"/>
        <end position="147"/>
    </location>
</feature>
<reference evidence="13" key="1">
    <citation type="journal article" date="2021" name="Proc. Natl. Acad. Sci. U.S.A.">
        <title>Three genomes in the algal genus Volvox reveal the fate of a haploid sex-determining region after a transition to homothallism.</title>
        <authorList>
            <person name="Yamamoto K."/>
            <person name="Hamaji T."/>
            <person name="Kawai-Toyooka H."/>
            <person name="Matsuzaki R."/>
            <person name="Takahashi F."/>
            <person name="Nishimura Y."/>
            <person name="Kawachi M."/>
            <person name="Noguchi H."/>
            <person name="Minakuchi Y."/>
            <person name="Umen J.G."/>
            <person name="Toyoda A."/>
            <person name="Nozaki H."/>
        </authorList>
    </citation>
    <scope>NUCLEOTIDE SEQUENCE</scope>
    <source>
        <strain evidence="13">NIES-3785</strain>
        <strain evidence="12">NIES-3786</strain>
    </source>
</reference>
<comment type="caution">
    <text evidence="13">The sequence shown here is derived from an EMBL/GenBank/DDBJ whole genome shotgun (WGS) entry which is preliminary data.</text>
</comment>
<evidence type="ECO:0000256" key="2">
    <source>
        <dbReference type="ARBA" id="ARBA00007025"/>
    </source>
</evidence>
<dbReference type="Gene3D" id="3.40.50.300">
    <property type="entry name" value="P-loop containing nucleotide triphosphate hydrolases"/>
    <property type="match status" value="1"/>
</dbReference>
<dbReference type="EMBL" id="BNCQ01000002">
    <property type="protein sequence ID" value="GIL95530.1"/>
    <property type="molecule type" value="Genomic_DNA"/>
</dbReference>
<evidence type="ECO:0000313" key="14">
    <source>
        <dbReference type="Proteomes" id="UP000722791"/>
    </source>
</evidence>
<accession>A0A8J4D5J8</accession>
<dbReference type="GO" id="GO:0005634">
    <property type="term" value="C:nucleus"/>
    <property type="evidence" value="ECO:0007669"/>
    <property type="project" value="UniProtKB-SubCell"/>
</dbReference>
<dbReference type="CDD" id="cd18793">
    <property type="entry name" value="SF2_C_SNF"/>
    <property type="match status" value="1"/>
</dbReference>
<feature type="domain" description="Helicase ATP-binding" evidence="10">
    <location>
        <begin position="173"/>
        <end position="342"/>
    </location>
</feature>
<keyword evidence="3" id="KW-0547">Nucleotide-binding</keyword>
<sequence>MASVQAAVKEAELDRSPSMDVDHGDGSIGNRPLAEELEIHKKCLDVELDEQSDSEEDCEDEVRQVQDSGDDGEKAQVLELVGRSQLYSSWLAEQFKDIVEEMLAANAAGSRGDNEEEEELPPPAKRRKTTAAGRGKKQEKDTAAAPPPATQALLPLIKAELRDYQLKGVVWMISLYKNGVSGILADEMGLGKTIQTIGFISYLWMHCKEGSGKFLVVGPLSTLGNWEAEFHRFCPDIPVIVYHGAPEQRATLRHEHMSGGNGKQMPVIITSYDMAMLDRRHLERHDWKLLVVDEGHRLKNYNCKLLKELRSLRTGSRLLLTGTPLQNNLRELWSLLSFCMPQVFNDVDKFLDWFDIHTVDTATASGISSIPTGLFPTGGAGVGVAKAEKQQLKRRGRKKKAAADDNKVAAESGGAVAAGLEPQPAADSKMDLGTGDASSSLAATGVCARSSPGGESGVSTGDSAQQQDKPQQQLATATMVSRLHAILKPFVMRRVKTDVNIGIPPKQEVVLYAEMTELQKKLTKALINRSLEEELAAEGGDLRNFSLKNLLMQMRKVCNHPDLITGRISGTIEYPSPAELVAQCGKLALLERLLKHLRSGGHRVLIFSQMTEMLNVLESYLQNLGIGSLRIDGSVDLQTRKQEIAEFQNPNSDKWVFLLSTRAGGLGINLTAADTVIIYDSDWNPHQDSQAMDRCHRIGQTKPVLVFRLITANSVENRMLAKADSKKALERVVIKKGAFKELLQSTSSTSAEELVKLLNLDRRDQGLAQSGVVSDAMLKKLLDRSHLAAAAASSGGPTRAGGSREKNRKGARAEKGATTGSGTAVATPEGASRGSTSVAMPPYPLVGIGYEVVLEDAHGGTGLLQAIEGR</sequence>
<dbReference type="PROSITE" id="PS51192">
    <property type="entry name" value="HELICASE_ATP_BIND_1"/>
    <property type="match status" value="1"/>
</dbReference>
<evidence type="ECO:0000313" key="12">
    <source>
        <dbReference type="EMBL" id="GIL81976.1"/>
    </source>
</evidence>
<dbReference type="SUPFAM" id="SSF52540">
    <property type="entry name" value="P-loop containing nucleoside triphosphate hydrolases"/>
    <property type="match status" value="2"/>
</dbReference>
<feature type="compositionally biased region" description="Low complexity" evidence="9">
    <location>
        <begin position="789"/>
        <end position="801"/>
    </location>
</feature>
<keyword evidence="5" id="KW-0347">Helicase</keyword>
<dbReference type="GO" id="GO:0016787">
    <property type="term" value="F:hydrolase activity"/>
    <property type="evidence" value="ECO:0007669"/>
    <property type="project" value="UniProtKB-KW"/>
</dbReference>
<dbReference type="InterPro" id="IPR001650">
    <property type="entry name" value="Helicase_C-like"/>
</dbReference>
<dbReference type="GO" id="GO:0004386">
    <property type="term" value="F:helicase activity"/>
    <property type="evidence" value="ECO:0007669"/>
    <property type="project" value="UniProtKB-KW"/>
</dbReference>
<dbReference type="AlphaFoldDB" id="A0A8J4D5J8"/>
<feature type="region of interest" description="Disordered" evidence="9">
    <location>
        <begin position="386"/>
        <end position="475"/>
    </location>
</feature>
<feature type="region of interest" description="Disordered" evidence="9">
    <location>
        <begin position="48"/>
        <end position="74"/>
    </location>
</feature>
<evidence type="ECO:0000256" key="8">
    <source>
        <dbReference type="ARBA" id="ARBA00023242"/>
    </source>
</evidence>
<dbReference type="SMART" id="SM00490">
    <property type="entry name" value="HELICc"/>
    <property type="match status" value="1"/>
</dbReference>
<keyword evidence="7" id="KW-0175">Coiled coil</keyword>
<dbReference type="InterPro" id="IPR049730">
    <property type="entry name" value="SNF2/RAD54-like_C"/>
</dbReference>
<dbReference type="InterPro" id="IPR014001">
    <property type="entry name" value="Helicase_ATP-bd"/>
</dbReference>
<dbReference type="InterPro" id="IPR038718">
    <property type="entry name" value="SNF2-like_sf"/>
</dbReference>
<feature type="compositionally biased region" description="Basic residues" evidence="9">
    <location>
        <begin position="124"/>
        <end position="135"/>
    </location>
</feature>
<feature type="compositionally biased region" description="Low complexity" evidence="9">
    <location>
        <begin position="816"/>
        <end position="827"/>
    </location>
</feature>
<feature type="region of interest" description="Disordered" evidence="9">
    <location>
        <begin position="1"/>
        <end position="30"/>
    </location>
</feature>
<organism evidence="13 14">
    <name type="scientific">Volvox reticuliferus</name>
    <dbReference type="NCBI Taxonomy" id="1737510"/>
    <lineage>
        <taxon>Eukaryota</taxon>
        <taxon>Viridiplantae</taxon>
        <taxon>Chlorophyta</taxon>
        <taxon>core chlorophytes</taxon>
        <taxon>Chlorophyceae</taxon>
        <taxon>CS clade</taxon>
        <taxon>Chlamydomonadales</taxon>
        <taxon>Volvocaceae</taxon>
        <taxon>Volvox</taxon>
    </lineage>
</organism>
<evidence type="ECO:0000259" key="11">
    <source>
        <dbReference type="PROSITE" id="PS51194"/>
    </source>
</evidence>
<keyword evidence="6" id="KW-0067">ATP-binding</keyword>
<dbReference type="Proteomes" id="UP000722791">
    <property type="component" value="Unassembled WGS sequence"/>
</dbReference>
<evidence type="ECO:0000256" key="6">
    <source>
        <dbReference type="ARBA" id="ARBA00022840"/>
    </source>
</evidence>
<dbReference type="InterPro" id="IPR000330">
    <property type="entry name" value="SNF2_N"/>
</dbReference>
<dbReference type="GO" id="GO:0005524">
    <property type="term" value="F:ATP binding"/>
    <property type="evidence" value="ECO:0007669"/>
    <property type="project" value="UniProtKB-KW"/>
</dbReference>
<evidence type="ECO:0000313" key="15">
    <source>
        <dbReference type="Proteomes" id="UP000747110"/>
    </source>
</evidence>
<dbReference type="Pfam" id="PF00176">
    <property type="entry name" value="SNF2-rel_dom"/>
    <property type="match status" value="2"/>
</dbReference>
<dbReference type="Gene3D" id="3.40.50.10810">
    <property type="entry name" value="Tandem AAA-ATPase domain"/>
    <property type="match status" value="1"/>
</dbReference>
<dbReference type="FunFam" id="3.40.50.10810:FF:000015">
    <property type="entry name" value="lymphoid-specific helicase isoform X1"/>
    <property type="match status" value="1"/>
</dbReference>